<gene>
    <name evidence="8" type="ORF">S7711_06135</name>
</gene>
<dbReference type="GO" id="GO:0000981">
    <property type="term" value="F:DNA-binding transcription factor activity, RNA polymerase II-specific"/>
    <property type="evidence" value="ECO:0007669"/>
    <property type="project" value="InterPro"/>
</dbReference>
<dbReference type="InterPro" id="IPR007219">
    <property type="entry name" value="XnlR_reg_dom"/>
</dbReference>
<evidence type="ECO:0000313" key="8">
    <source>
        <dbReference type="EMBL" id="KEY73063.1"/>
    </source>
</evidence>
<keyword evidence="2" id="KW-0479">Metal-binding</keyword>
<keyword evidence="5" id="KW-0539">Nucleus</keyword>
<dbReference type="AlphaFoldDB" id="A0A084B684"/>
<dbReference type="SMART" id="SM00906">
    <property type="entry name" value="Fungal_trans"/>
    <property type="match status" value="1"/>
</dbReference>
<dbReference type="InterPro" id="IPR050815">
    <property type="entry name" value="TF_fung"/>
</dbReference>
<dbReference type="GO" id="GO:0003677">
    <property type="term" value="F:DNA binding"/>
    <property type="evidence" value="ECO:0007669"/>
    <property type="project" value="InterPro"/>
</dbReference>
<evidence type="ECO:0000256" key="2">
    <source>
        <dbReference type="ARBA" id="ARBA00022723"/>
    </source>
</evidence>
<dbReference type="GO" id="GO:0006351">
    <property type="term" value="P:DNA-templated transcription"/>
    <property type="evidence" value="ECO:0007669"/>
    <property type="project" value="InterPro"/>
</dbReference>
<name>A0A084B684_STACB</name>
<keyword evidence="9" id="KW-1185">Reference proteome</keyword>
<sequence length="642" mass="71380">MAIKEKLSGGSQFTRGDGAASGSSESGNHSGALLDARLPSLPEMQAPEDKANAECVFPRRGEIDSDRMFRQRASRKDPSVSLSSRQSSEQEVGSGTGDEGIERTGLRLGLPIDTSASTPSSIISQPSIPFTRLGWEALPPYDEVVEGIQTLTTSYFQLGFLPKALFFESLKKDRDSISIFLIFSILSVSARFTPCLVRRYHGGRNATQAFLDRATCLVQEQMFTPSLESIQAFFLMSIAEWGNGDKHRSLVYMGIAVRLAGILRLHREETHKLPGTATREEIVHSEVARRTFWMLETFENLHSGSDSPIAFSYSDITVLLPCHEHDFTFGIQPAGRAALAGTHPAARNPMLTCLPNRSLFAVLLQTHNFWGKVARLVSADAASAGARAESRINASDYAKLSQDLVEFEASVPPQYCWSVWNLRGFKVEGLDLAYLSAVMVLGLSNIILRRSYLQDILSNRNYESPAERPDITEAWPTVADQLFNNMLKLHEQITAFFEYRSADQGYPALIVFCVYVCGSLANHLRLQPQVCPRFAPQAMQILQVSIKGLSELQSAWPLARRWYVALCKASERASLEEDPGEPVTRTHSPLVGDVEIVPGLDVQFNDPFPTDSMFEVFETYLWSDMSNMDEAGLLDIRTWRNT</sequence>
<evidence type="ECO:0000313" key="9">
    <source>
        <dbReference type="Proteomes" id="UP000028045"/>
    </source>
</evidence>
<dbReference type="EMBL" id="KL647935">
    <property type="protein sequence ID" value="KEY73063.1"/>
    <property type="molecule type" value="Genomic_DNA"/>
</dbReference>
<evidence type="ECO:0000256" key="1">
    <source>
        <dbReference type="ARBA" id="ARBA00004123"/>
    </source>
</evidence>
<feature type="compositionally biased region" description="Basic and acidic residues" evidence="6">
    <location>
        <begin position="47"/>
        <end position="78"/>
    </location>
</feature>
<evidence type="ECO:0000256" key="3">
    <source>
        <dbReference type="ARBA" id="ARBA00023015"/>
    </source>
</evidence>
<dbReference type="Pfam" id="PF04082">
    <property type="entry name" value="Fungal_trans"/>
    <property type="match status" value="1"/>
</dbReference>
<keyword evidence="3" id="KW-0805">Transcription regulation</keyword>
<dbReference type="Proteomes" id="UP000028045">
    <property type="component" value="Unassembled WGS sequence"/>
</dbReference>
<evidence type="ECO:0000256" key="5">
    <source>
        <dbReference type="ARBA" id="ARBA00023242"/>
    </source>
</evidence>
<proteinExistence type="predicted"/>
<feature type="compositionally biased region" description="Low complexity" evidence="6">
    <location>
        <begin position="79"/>
        <end position="92"/>
    </location>
</feature>
<dbReference type="HOGENOM" id="CLU_011335_0_0_1"/>
<feature type="region of interest" description="Disordered" evidence="6">
    <location>
        <begin position="1"/>
        <end position="103"/>
    </location>
</feature>
<reference evidence="8 9" key="1">
    <citation type="journal article" date="2014" name="BMC Genomics">
        <title>Comparative genome sequencing reveals chemotype-specific gene clusters in the toxigenic black mold Stachybotrys.</title>
        <authorList>
            <person name="Semeiks J."/>
            <person name="Borek D."/>
            <person name="Otwinowski Z."/>
            <person name="Grishin N.V."/>
        </authorList>
    </citation>
    <scope>NUCLEOTIDE SEQUENCE [LARGE SCALE GENOMIC DNA]</scope>
    <source>
        <strain evidence="9">CBS 109288 / IBT 7711</strain>
    </source>
</reference>
<dbReference type="OrthoDB" id="2399539at2759"/>
<evidence type="ECO:0000259" key="7">
    <source>
        <dbReference type="SMART" id="SM00906"/>
    </source>
</evidence>
<dbReference type="PANTHER" id="PTHR47338">
    <property type="entry name" value="ZN(II)2CYS6 TRANSCRIPTION FACTOR (EUROFUNG)-RELATED"/>
    <property type="match status" value="1"/>
</dbReference>
<dbReference type="PANTHER" id="PTHR47338:SF5">
    <property type="entry name" value="ZN(II)2CYS6 TRANSCRIPTION FACTOR (EUROFUNG)"/>
    <property type="match status" value="1"/>
</dbReference>
<organism evidence="8 9">
    <name type="scientific">Stachybotrys chartarum (strain CBS 109288 / IBT 7711)</name>
    <name type="common">Toxic black mold</name>
    <name type="synonym">Stilbospora chartarum</name>
    <dbReference type="NCBI Taxonomy" id="1280523"/>
    <lineage>
        <taxon>Eukaryota</taxon>
        <taxon>Fungi</taxon>
        <taxon>Dikarya</taxon>
        <taxon>Ascomycota</taxon>
        <taxon>Pezizomycotina</taxon>
        <taxon>Sordariomycetes</taxon>
        <taxon>Hypocreomycetidae</taxon>
        <taxon>Hypocreales</taxon>
        <taxon>Stachybotryaceae</taxon>
        <taxon>Stachybotrys</taxon>
    </lineage>
</organism>
<protein>
    <recommendedName>
        <fullName evidence="7">Xylanolytic transcriptional activator regulatory domain-containing protein</fullName>
    </recommendedName>
</protein>
<dbReference type="GO" id="GO:0008270">
    <property type="term" value="F:zinc ion binding"/>
    <property type="evidence" value="ECO:0007669"/>
    <property type="project" value="InterPro"/>
</dbReference>
<accession>A0A084B684</accession>
<feature type="compositionally biased region" description="Low complexity" evidence="6">
    <location>
        <begin position="16"/>
        <end position="32"/>
    </location>
</feature>
<feature type="domain" description="Xylanolytic transcriptional activator regulatory" evidence="7">
    <location>
        <begin position="249"/>
        <end position="327"/>
    </location>
</feature>
<evidence type="ECO:0000256" key="6">
    <source>
        <dbReference type="SAM" id="MobiDB-lite"/>
    </source>
</evidence>
<comment type="subcellular location">
    <subcellularLocation>
        <location evidence="1">Nucleus</location>
    </subcellularLocation>
</comment>
<evidence type="ECO:0000256" key="4">
    <source>
        <dbReference type="ARBA" id="ARBA00023163"/>
    </source>
</evidence>
<dbReference type="GO" id="GO:0005634">
    <property type="term" value="C:nucleus"/>
    <property type="evidence" value="ECO:0007669"/>
    <property type="project" value="UniProtKB-SubCell"/>
</dbReference>
<dbReference type="CDD" id="cd12148">
    <property type="entry name" value="fungal_TF_MHR"/>
    <property type="match status" value="1"/>
</dbReference>
<keyword evidence="4" id="KW-0804">Transcription</keyword>